<evidence type="ECO:0000313" key="1">
    <source>
        <dbReference type="EMBL" id="OIN55630.1"/>
    </source>
</evidence>
<gene>
    <name evidence="1" type="ORF">BLX24_29030</name>
</gene>
<sequence length="174" mass="19603">MKFKILKGTETFLALSAVKEKFDQVKAEAWALCQKLGGYDYVRSSHDVAGGIGGIFFDQQPPDGWKVVEPKRFVGCYYPRSIPKNKALLKEIAALPKVTNQEINEPVDFHFQVTPELMVVHRVEVVWGKDYHLVGVAEGCQYKPKPDMIEITYSEYAQLEKAITHENSEPSAGN</sequence>
<proteinExistence type="predicted"/>
<reference evidence="1 2" key="1">
    <citation type="submission" date="2016-10" db="EMBL/GenBank/DDBJ databases">
        <title>Arsenicibacter rosenii gen. nov., sp. nov., an efficient arsenic-methylating bacterium isolated from an arsenic-contaminated paddy soil.</title>
        <authorList>
            <person name="Huang K."/>
        </authorList>
    </citation>
    <scope>NUCLEOTIDE SEQUENCE [LARGE SCALE GENOMIC DNA]</scope>
    <source>
        <strain evidence="1 2">SM-1</strain>
    </source>
</reference>
<dbReference type="EMBL" id="MORL01000049">
    <property type="protein sequence ID" value="OIN55630.1"/>
    <property type="molecule type" value="Genomic_DNA"/>
</dbReference>
<dbReference type="RefSeq" id="WP_071506735.1">
    <property type="nucleotide sequence ID" value="NZ_MORL01000049.1"/>
</dbReference>
<protein>
    <submittedName>
        <fullName evidence="1">Uncharacterized protein</fullName>
    </submittedName>
</protein>
<organism evidence="1 2">
    <name type="scientific">Arsenicibacter rosenii</name>
    <dbReference type="NCBI Taxonomy" id="1750698"/>
    <lineage>
        <taxon>Bacteria</taxon>
        <taxon>Pseudomonadati</taxon>
        <taxon>Bacteroidota</taxon>
        <taxon>Cytophagia</taxon>
        <taxon>Cytophagales</taxon>
        <taxon>Spirosomataceae</taxon>
        <taxon>Arsenicibacter</taxon>
    </lineage>
</organism>
<keyword evidence="2" id="KW-1185">Reference proteome</keyword>
<name>A0A1S2VB33_9BACT</name>
<evidence type="ECO:0000313" key="2">
    <source>
        <dbReference type="Proteomes" id="UP000181790"/>
    </source>
</evidence>
<accession>A0A1S2VB33</accession>
<comment type="caution">
    <text evidence="1">The sequence shown here is derived from an EMBL/GenBank/DDBJ whole genome shotgun (WGS) entry which is preliminary data.</text>
</comment>
<dbReference type="Proteomes" id="UP000181790">
    <property type="component" value="Unassembled WGS sequence"/>
</dbReference>
<dbReference type="AlphaFoldDB" id="A0A1S2VB33"/>
<dbReference type="OrthoDB" id="9856167at2"/>